<dbReference type="GO" id="GO:0006559">
    <property type="term" value="P:L-phenylalanine catabolic process"/>
    <property type="evidence" value="ECO:0007669"/>
    <property type="project" value="TreeGrafter"/>
</dbReference>
<dbReference type="PROSITE" id="PS50404">
    <property type="entry name" value="GST_NTER"/>
    <property type="match status" value="1"/>
</dbReference>
<dbReference type="SUPFAM" id="SSF52833">
    <property type="entry name" value="Thioredoxin-like"/>
    <property type="match status" value="1"/>
</dbReference>
<dbReference type="GO" id="GO:0016034">
    <property type="term" value="F:maleylacetoacetate isomerase activity"/>
    <property type="evidence" value="ECO:0007669"/>
    <property type="project" value="TreeGrafter"/>
</dbReference>
<dbReference type="GO" id="GO:0006749">
    <property type="term" value="P:glutathione metabolic process"/>
    <property type="evidence" value="ECO:0007669"/>
    <property type="project" value="TreeGrafter"/>
</dbReference>
<dbReference type="InterPro" id="IPR040079">
    <property type="entry name" value="Glutathione_S-Trfase"/>
</dbReference>
<evidence type="ECO:0000259" key="1">
    <source>
        <dbReference type="PROSITE" id="PS50404"/>
    </source>
</evidence>
<name>A0A1Y2S8C6_9GAMM</name>
<dbReference type="SUPFAM" id="SSF47616">
    <property type="entry name" value="GST C-terminal domain-like"/>
    <property type="match status" value="1"/>
</dbReference>
<comment type="caution">
    <text evidence="2">The sequence shown here is derived from an EMBL/GenBank/DDBJ whole genome shotgun (WGS) entry which is preliminary data.</text>
</comment>
<accession>A0A1Y2S8C6</accession>
<dbReference type="SFLD" id="SFLDG00358">
    <property type="entry name" value="Main_(cytGST)"/>
    <property type="match status" value="1"/>
</dbReference>
<dbReference type="PANTHER" id="PTHR42673">
    <property type="entry name" value="MALEYLACETOACETATE ISOMERASE"/>
    <property type="match status" value="1"/>
</dbReference>
<evidence type="ECO:0000313" key="3">
    <source>
        <dbReference type="Proteomes" id="UP000194350"/>
    </source>
</evidence>
<dbReference type="AlphaFoldDB" id="A0A1Y2S8C6"/>
<sequence>MYTLWIANKNYSSWSLRPWILLKALNIPFSEQLNFFASDKSSYDKFKAFSPTGLVPCLVDGDITIWDSLAIAEYIAEEHAQVWPADKIARAWARSAAAEMHSGFTALRQVCAMNCAVRTELDAITPELQHDIERVDALWTEGLTKFGGEWLAGDKFTAVDAFYAPVAFRAQTYGLKFSAMSQDWIDRMLRHPAMVEWLASAVKEPKTAH</sequence>
<feature type="domain" description="GST N-terminal" evidence="1">
    <location>
        <begin position="2"/>
        <end position="83"/>
    </location>
</feature>
<dbReference type="GO" id="GO:0004364">
    <property type="term" value="F:glutathione transferase activity"/>
    <property type="evidence" value="ECO:0007669"/>
    <property type="project" value="TreeGrafter"/>
</dbReference>
<dbReference type="SFLD" id="SFLDS00019">
    <property type="entry name" value="Glutathione_Transferase_(cytos"/>
    <property type="match status" value="1"/>
</dbReference>
<dbReference type="InterPro" id="IPR036249">
    <property type="entry name" value="Thioredoxin-like_sf"/>
</dbReference>
<dbReference type="CDD" id="cd03194">
    <property type="entry name" value="GST_C_3"/>
    <property type="match status" value="1"/>
</dbReference>
<organism evidence="2 3">
    <name type="scientific">Xenorhabdus vietnamensis</name>
    <dbReference type="NCBI Taxonomy" id="351656"/>
    <lineage>
        <taxon>Bacteria</taxon>
        <taxon>Pseudomonadati</taxon>
        <taxon>Pseudomonadota</taxon>
        <taxon>Gammaproteobacteria</taxon>
        <taxon>Enterobacterales</taxon>
        <taxon>Morganellaceae</taxon>
        <taxon>Xenorhabdus</taxon>
    </lineage>
</organism>
<dbReference type="Pfam" id="PF13410">
    <property type="entry name" value="GST_C_2"/>
    <property type="match status" value="1"/>
</dbReference>
<dbReference type="OrthoDB" id="9799538at2"/>
<dbReference type="EMBL" id="MUBJ01000022">
    <property type="protein sequence ID" value="OTA14860.1"/>
    <property type="molecule type" value="Genomic_DNA"/>
</dbReference>
<dbReference type="Pfam" id="PF13409">
    <property type="entry name" value="GST_N_2"/>
    <property type="match status" value="1"/>
</dbReference>
<dbReference type="Gene3D" id="1.20.1050.10">
    <property type="match status" value="1"/>
</dbReference>
<dbReference type="PANTHER" id="PTHR42673:SF4">
    <property type="entry name" value="MALEYLACETOACETATE ISOMERASE"/>
    <property type="match status" value="1"/>
</dbReference>
<protein>
    <submittedName>
        <fullName evidence="2">Stringent starvation protein A</fullName>
    </submittedName>
</protein>
<dbReference type="InterPro" id="IPR004045">
    <property type="entry name" value="Glutathione_S-Trfase_N"/>
</dbReference>
<dbReference type="STRING" id="351656.Xvie_03263"/>
<reference evidence="2 3" key="1">
    <citation type="submission" date="2016-10" db="EMBL/GenBank/DDBJ databases">
        <title>Systematic genetic and metabolomic analysis of Xenorhabdus and Photorhabdus spp., highlights the requirements for a dual symbiotic and pathogenic life style.</title>
        <authorList>
            <person name="Tobias N.J."/>
            <person name="Wolff H."/>
            <person name="Djahanschiri B."/>
            <person name="Pidot S.J."/>
            <person name="Stinear T.P."/>
            <person name="Ebersberger I."/>
            <person name="Bode H.B."/>
        </authorList>
    </citation>
    <scope>NUCLEOTIDE SEQUENCE [LARGE SCALE GENOMIC DNA]</scope>
    <source>
        <strain evidence="2 3">DSM 22392</strain>
    </source>
</reference>
<dbReference type="Gene3D" id="3.40.30.10">
    <property type="entry name" value="Glutaredoxin"/>
    <property type="match status" value="1"/>
</dbReference>
<gene>
    <name evidence="2" type="ORF">Xvie_03263</name>
</gene>
<dbReference type="InterPro" id="IPR036282">
    <property type="entry name" value="Glutathione-S-Trfase_C_sf"/>
</dbReference>
<keyword evidence="3" id="KW-1185">Reference proteome</keyword>
<dbReference type="CDD" id="cd03043">
    <property type="entry name" value="GST_N_1"/>
    <property type="match status" value="1"/>
</dbReference>
<dbReference type="Proteomes" id="UP000194350">
    <property type="component" value="Unassembled WGS sequence"/>
</dbReference>
<evidence type="ECO:0000313" key="2">
    <source>
        <dbReference type="EMBL" id="OTA14860.1"/>
    </source>
</evidence>
<dbReference type="RefSeq" id="WP_086110198.1">
    <property type="nucleotide sequence ID" value="NZ_CAWNGD010000065.1"/>
</dbReference>
<proteinExistence type="predicted"/>